<evidence type="ECO:0000256" key="2">
    <source>
        <dbReference type="ARBA" id="ARBA00022692"/>
    </source>
</evidence>
<dbReference type="InterPro" id="IPR007110">
    <property type="entry name" value="Ig-like_dom"/>
</dbReference>
<evidence type="ECO:0000259" key="15">
    <source>
        <dbReference type="PROSITE" id="PS50853"/>
    </source>
</evidence>
<dbReference type="SUPFAM" id="SSF49265">
    <property type="entry name" value="Fibronectin type III"/>
    <property type="match status" value="1"/>
</dbReference>
<evidence type="ECO:0000256" key="13">
    <source>
        <dbReference type="SAM" id="SignalP"/>
    </source>
</evidence>
<dbReference type="FunFam" id="2.60.40.10:FF:002118">
    <property type="entry name" value="Neural cell adhesion molecule 3"/>
    <property type="match status" value="1"/>
</dbReference>
<dbReference type="GO" id="GO:0070593">
    <property type="term" value="P:dendrite self-avoidance"/>
    <property type="evidence" value="ECO:0007669"/>
    <property type="project" value="TreeGrafter"/>
</dbReference>
<evidence type="ECO:0000313" key="17">
    <source>
        <dbReference type="Proteomes" id="UP000008281"/>
    </source>
</evidence>
<protein>
    <submittedName>
        <fullName evidence="16">CRE-NCAM-1 protein</fullName>
    </submittedName>
</protein>
<dbReference type="AlphaFoldDB" id="E3MA82"/>
<organism evidence="17">
    <name type="scientific">Caenorhabditis remanei</name>
    <name type="common">Caenorhabditis vulgaris</name>
    <dbReference type="NCBI Taxonomy" id="31234"/>
    <lineage>
        <taxon>Eukaryota</taxon>
        <taxon>Metazoa</taxon>
        <taxon>Ecdysozoa</taxon>
        <taxon>Nematoda</taxon>
        <taxon>Chromadorea</taxon>
        <taxon>Rhabditida</taxon>
        <taxon>Rhabditina</taxon>
        <taxon>Rhabditomorpha</taxon>
        <taxon>Rhabditoidea</taxon>
        <taxon>Rhabditidae</taxon>
        <taxon>Peloderinae</taxon>
        <taxon>Caenorhabditis</taxon>
    </lineage>
</organism>
<name>E3MA82_CAERE</name>
<dbReference type="SMART" id="SM00409">
    <property type="entry name" value="IG"/>
    <property type="match status" value="5"/>
</dbReference>
<dbReference type="GO" id="GO:0007156">
    <property type="term" value="P:homophilic cell adhesion via plasma membrane adhesion molecules"/>
    <property type="evidence" value="ECO:0007669"/>
    <property type="project" value="TreeGrafter"/>
</dbReference>
<dbReference type="OrthoDB" id="428111at2759"/>
<dbReference type="PANTHER" id="PTHR10075">
    <property type="entry name" value="BASIGIN RELATED"/>
    <property type="match status" value="1"/>
</dbReference>
<feature type="compositionally biased region" description="Basic and acidic residues" evidence="11">
    <location>
        <begin position="791"/>
        <end position="819"/>
    </location>
</feature>
<dbReference type="PROSITE" id="PS50853">
    <property type="entry name" value="FN3"/>
    <property type="match status" value="1"/>
</dbReference>
<feature type="region of interest" description="Disordered" evidence="11">
    <location>
        <begin position="745"/>
        <end position="833"/>
    </location>
</feature>
<dbReference type="SUPFAM" id="SSF48726">
    <property type="entry name" value="Immunoglobulin"/>
    <property type="match status" value="5"/>
</dbReference>
<feature type="compositionally biased region" description="Polar residues" evidence="11">
    <location>
        <begin position="368"/>
        <end position="382"/>
    </location>
</feature>
<evidence type="ECO:0000256" key="5">
    <source>
        <dbReference type="ARBA" id="ARBA00022889"/>
    </source>
</evidence>
<accession>E3MA82</accession>
<evidence type="ECO:0000256" key="8">
    <source>
        <dbReference type="ARBA" id="ARBA00023157"/>
    </source>
</evidence>
<feature type="chain" id="PRO_5003174566" evidence="13">
    <location>
        <begin position="20"/>
        <end position="970"/>
    </location>
</feature>
<evidence type="ECO:0000256" key="10">
    <source>
        <dbReference type="ARBA" id="ARBA00023319"/>
    </source>
</evidence>
<dbReference type="OMA" id="HTIELKC"/>
<dbReference type="PANTHER" id="PTHR10075:SF85">
    <property type="entry name" value="NCAM (NEURAL CELL ADHESION MOLECULE) HOMOLOG"/>
    <property type="match status" value="1"/>
</dbReference>
<keyword evidence="6 12" id="KW-1133">Transmembrane helix</keyword>
<keyword evidence="5" id="KW-0130">Cell adhesion</keyword>
<dbReference type="Pfam" id="PF07679">
    <property type="entry name" value="I-set"/>
    <property type="match status" value="2"/>
</dbReference>
<feature type="signal peptide" evidence="13">
    <location>
        <begin position="1"/>
        <end position="19"/>
    </location>
</feature>
<dbReference type="InParanoid" id="E3MA82"/>
<evidence type="ECO:0000313" key="16">
    <source>
        <dbReference type="EMBL" id="EFO96740.1"/>
    </source>
</evidence>
<keyword evidence="8" id="KW-1015">Disulfide bond</keyword>
<feature type="domain" description="Ig-like" evidence="14">
    <location>
        <begin position="120"/>
        <end position="209"/>
    </location>
</feature>
<dbReference type="CDD" id="cd00063">
    <property type="entry name" value="FN3"/>
    <property type="match status" value="2"/>
</dbReference>
<dbReference type="InterPro" id="IPR009138">
    <property type="entry name" value="Neural_cell_adh"/>
</dbReference>
<dbReference type="HOGENOM" id="CLU_311060_0_0_1"/>
<dbReference type="FunCoup" id="E3MA82">
    <property type="interactions" value="1061"/>
</dbReference>
<dbReference type="InterPro" id="IPR013098">
    <property type="entry name" value="Ig_I-set"/>
</dbReference>
<dbReference type="STRING" id="31234.E3MA82"/>
<evidence type="ECO:0000256" key="11">
    <source>
        <dbReference type="SAM" id="MobiDB-lite"/>
    </source>
</evidence>
<keyword evidence="17" id="KW-1185">Reference proteome</keyword>
<dbReference type="GO" id="GO:0007411">
    <property type="term" value="P:axon guidance"/>
    <property type="evidence" value="ECO:0007669"/>
    <property type="project" value="TreeGrafter"/>
</dbReference>
<dbReference type="InterPro" id="IPR036116">
    <property type="entry name" value="FN3_sf"/>
</dbReference>
<proteinExistence type="predicted"/>
<dbReference type="PRINTS" id="PR01838">
    <property type="entry name" value="NCAMFAMILY"/>
</dbReference>
<keyword evidence="2 12" id="KW-0812">Transmembrane</keyword>
<feature type="compositionally biased region" description="Basic and acidic residues" evidence="11">
    <location>
        <begin position="403"/>
        <end position="413"/>
    </location>
</feature>
<dbReference type="InterPro" id="IPR013783">
    <property type="entry name" value="Ig-like_fold"/>
</dbReference>
<dbReference type="InterPro" id="IPR003961">
    <property type="entry name" value="FN3_dom"/>
</dbReference>
<dbReference type="eggNOG" id="KOG4475">
    <property type="taxonomic scope" value="Eukaryota"/>
</dbReference>
<keyword evidence="9" id="KW-0325">Glycoprotein</keyword>
<keyword evidence="3 13" id="KW-0732">Signal</keyword>
<dbReference type="FunFam" id="2.60.40.10:FF:001895">
    <property type="entry name" value="PeroXidasiN (Drosophila peroxidase) homolog"/>
    <property type="match status" value="1"/>
</dbReference>
<dbReference type="GO" id="GO:0098632">
    <property type="term" value="F:cell-cell adhesion mediator activity"/>
    <property type="evidence" value="ECO:0007669"/>
    <property type="project" value="TreeGrafter"/>
</dbReference>
<dbReference type="Pfam" id="PF13895">
    <property type="entry name" value="Ig_2"/>
    <property type="match status" value="1"/>
</dbReference>
<dbReference type="PROSITE" id="PS50835">
    <property type="entry name" value="IG_LIKE"/>
    <property type="match status" value="5"/>
</dbReference>
<keyword evidence="7 12" id="KW-0472">Membrane</keyword>
<evidence type="ECO:0000256" key="1">
    <source>
        <dbReference type="ARBA" id="ARBA00004167"/>
    </source>
</evidence>
<feature type="domain" description="Ig-like" evidence="14">
    <location>
        <begin position="307"/>
        <end position="476"/>
    </location>
</feature>
<evidence type="ECO:0000256" key="12">
    <source>
        <dbReference type="SAM" id="Phobius"/>
    </source>
</evidence>
<feature type="region of interest" description="Disordered" evidence="11">
    <location>
        <begin position="948"/>
        <end position="970"/>
    </location>
</feature>
<dbReference type="SMART" id="SM00408">
    <property type="entry name" value="IGc2"/>
    <property type="match status" value="5"/>
</dbReference>
<evidence type="ECO:0000256" key="4">
    <source>
        <dbReference type="ARBA" id="ARBA00022737"/>
    </source>
</evidence>
<dbReference type="FunFam" id="2.60.40.10:FF:000032">
    <property type="entry name" value="palladin isoform X1"/>
    <property type="match status" value="1"/>
</dbReference>
<dbReference type="InterPro" id="IPR003599">
    <property type="entry name" value="Ig_sub"/>
</dbReference>
<keyword evidence="4" id="KW-0677">Repeat</keyword>
<feature type="domain" description="Fibronectin type-III" evidence="15">
    <location>
        <begin position="702"/>
        <end position="800"/>
    </location>
</feature>
<dbReference type="EMBL" id="DS268431">
    <property type="protein sequence ID" value="EFO96740.1"/>
    <property type="molecule type" value="Genomic_DNA"/>
</dbReference>
<gene>
    <name evidence="16" type="primary">Cre-ncam-1</name>
    <name evidence="16" type="ORF">CRE_17232</name>
</gene>
<evidence type="ECO:0000256" key="6">
    <source>
        <dbReference type="ARBA" id="ARBA00022989"/>
    </source>
</evidence>
<evidence type="ECO:0000256" key="3">
    <source>
        <dbReference type="ARBA" id="ARBA00022729"/>
    </source>
</evidence>
<dbReference type="Pfam" id="PF13927">
    <property type="entry name" value="Ig_3"/>
    <property type="match status" value="2"/>
</dbReference>
<dbReference type="Proteomes" id="UP000008281">
    <property type="component" value="Unassembled WGS sequence"/>
</dbReference>
<feature type="domain" description="Ig-like" evidence="14">
    <location>
        <begin position="214"/>
        <end position="302"/>
    </location>
</feature>
<sequence>MTRILWLLLLVTGLPEISGWTLTLSPTEERLQNRRSGDNFLAVCKVKDFDGAASDAKIEWYRDGKLIPRFGSTMTIERTYSNQLMINRPKISDGGKYTCKTEIHGETQEVSAEISFVDPPKFLNIQEEQHPEEGTRAEIVCEVEGDDQLEVFWQFNGVTLDETSQRGYEFSENNQILYIPHFTAKIDDGVYNCNAAQYSSFETLSVNVTGYARPTITVFDVPNGNRGIEGHTIELKCGAVGKPKPTYKWFFEDDEVPIARSDKHSVEEGLLIIESLNSEDAGTYKCIANNTVGTNERSFDLAVFLKPKVDLKHEHVVKEGEDVELVCSYHGEGQVTAKFTTGSREFSVKKVHANSEEIEMEQNSEESTTTVNSASQEETVTASDELELKSAENVDNSNEEDETSHHDHGGQDGEDKDEKEESTKWKRFADDVNSERISVRAEDNKLILSIKNIALEDAADYTCAVSNDAGTTNKVTQVGIIHPPTLRHYTGPHVRSYDGNTVSIYCDVSAVPSPKWHWYKDGKEVEANGASIQIDTQTSSTKLTLENFDGSDNYGVYTCKADNGVGQLEKQIEVIKVGEYINLRSEIRVKLFVSVSPPTPAGMDCKKMIYPNYGKCSFDSDIYEKEESKPQTLDILIAKFEEMESDYNWSDAQTVSVPFEEDITIPDLASNTQYVIKARAVNEAGRSEYTDEISFETTDPWAPQSPGSVTMKCSDYCIVSWDTPNSHGSPLLKYKITIQEMKVKTDEEEKAASSEKSASQEAEENSDNDDENDVETTTSENDNDEEGDNSSETKTESSESIKLEPHENDDATLETRDSAEILPTDPSTSVERGDAEMVAHGSPVVLEVDATENQLQLTNIKPHSYYKIAVSAENAIGQGEPAEFEHQTDDSPTKYDEGMDSTKVFIAAAIGVLFLLVIVDFGCYVTNRCGLISCICLNLCGKNNGAKQRDLESGRGGPESNRLLDSSGAR</sequence>
<comment type="subcellular location">
    <subcellularLocation>
        <location evidence="1">Membrane</location>
        <topology evidence="1">Single-pass membrane protein</topology>
    </subcellularLocation>
</comment>
<reference evidence="16" key="1">
    <citation type="submission" date="2007-07" db="EMBL/GenBank/DDBJ databases">
        <title>PCAP assembly of the Caenorhabditis remanei genome.</title>
        <authorList>
            <consortium name="The Caenorhabditis remanei Sequencing Consortium"/>
            <person name="Wilson R.K."/>
        </authorList>
    </citation>
    <scope>NUCLEOTIDE SEQUENCE [LARGE SCALE GENOMIC DNA]</scope>
    <source>
        <strain evidence="16">PB4641</strain>
    </source>
</reference>
<feature type="compositionally biased region" description="Acidic residues" evidence="11">
    <location>
        <begin position="761"/>
        <end position="774"/>
    </location>
</feature>
<evidence type="ECO:0000256" key="7">
    <source>
        <dbReference type="ARBA" id="ARBA00023136"/>
    </source>
</evidence>
<keyword evidence="10" id="KW-0393">Immunoglobulin domain</keyword>
<dbReference type="Gene3D" id="2.60.40.10">
    <property type="entry name" value="Immunoglobulins"/>
    <property type="match status" value="7"/>
</dbReference>
<dbReference type="GO" id="GO:0030424">
    <property type="term" value="C:axon"/>
    <property type="evidence" value="ECO:0007669"/>
    <property type="project" value="TreeGrafter"/>
</dbReference>
<dbReference type="SMART" id="SM00060">
    <property type="entry name" value="FN3"/>
    <property type="match status" value="2"/>
</dbReference>
<evidence type="ECO:0000259" key="14">
    <source>
        <dbReference type="PROSITE" id="PS50835"/>
    </source>
</evidence>
<feature type="region of interest" description="Disordered" evidence="11">
    <location>
        <begin position="355"/>
        <end position="424"/>
    </location>
</feature>
<dbReference type="InterPro" id="IPR003598">
    <property type="entry name" value="Ig_sub2"/>
</dbReference>
<feature type="domain" description="Ig-like" evidence="14">
    <location>
        <begin position="484"/>
        <end position="575"/>
    </location>
</feature>
<feature type="domain" description="Ig-like" evidence="14">
    <location>
        <begin position="15"/>
        <end position="115"/>
    </location>
</feature>
<dbReference type="GO" id="GO:0005886">
    <property type="term" value="C:plasma membrane"/>
    <property type="evidence" value="ECO:0007669"/>
    <property type="project" value="TreeGrafter"/>
</dbReference>
<dbReference type="CDD" id="cd00096">
    <property type="entry name" value="Ig"/>
    <property type="match status" value="4"/>
</dbReference>
<dbReference type="InterPro" id="IPR036179">
    <property type="entry name" value="Ig-like_dom_sf"/>
</dbReference>
<evidence type="ECO:0000256" key="9">
    <source>
        <dbReference type="ARBA" id="ARBA00023180"/>
    </source>
</evidence>
<feature type="transmembrane region" description="Helical" evidence="12">
    <location>
        <begin position="904"/>
        <end position="925"/>
    </location>
</feature>